<reference evidence="1 3" key="1">
    <citation type="submission" date="2016-09" db="EMBL/GenBank/DDBJ databases">
        <authorList>
            <consortium name="Pathogen Informatics"/>
            <person name="Sun Q."/>
            <person name="Inoue M."/>
        </authorList>
    </citation>
    <scope>NUCLEOTIDE SEQUENCE [LARGE SCALE GENOMIC DNA]</scope>
    <source>
        <strain evidence="1 3">82C</strain>
    </source>
</reference>
<sequence length="74" mass="8664">MQLLNYKMHNDELIATVLSDKKQLFKYTFDIATPEYEILDVLEEINHYVDNGQHPLGCSLLKNYSHEDVSHNIL</sequence>
<reference evidence="2 4" key="2">
    <citation type="submission" date="2016-09" db="EMBL/GenBank/DDBJ databases">
        <authorList>
            <consortium name="Pathogen Informatics"/>
        </authorList>
    </citation>
    <scope>NUCLEOTIDE SEQUENCE [LARGE SCALE GENOMIC DNA]</scope>
    <source>
        <strain evidence="2 4">82B</strain>
    </source>
</reference>
<evidence type="ECO:0000313" key="2">
    <source>
        <dbReference type="EMBL" id="SCT24088.1"/>
    </source>
</evidence>
<evidence type="ECO:0000313" key="3">
    <source>
        <dbReference type="Proteomes" id="UP000095412"/>
    </source>
</evidence>
<proteinExistence type="predicted"/>
<protein>
    <submittedName>
        <fullName evidence="2">Uncharacterized protein</fullName>
    </submittedName>
</protein>
<evidence type="ECO:0000313" key="4">
    <source>
        <dbReference type="Proteomes" id="UP000095768"/>
    </source>
</evidence>
<dbReference type="RefSeq" id="WP_069995736.1">
    <property type="nucleotide sequence ID" value="NZ_FMPG01000010.1"/>
</dbReference>
<name>A0A1D4MUJ0_9STAP</name>
<keyword evidence="3" id="KW-1185">Reference proteome</keyword>
<dbReference type="Proteomes" id="UP000095412">
    <property type="component" value="Unassembled WGS sequence"/>
</dbReference>
<accession>A0A1D4MUJ0</accession>
<gene>
    <name evidence="2" type="ORF">SAMEA2297795_02067</name>
    <name evidence="1" type="ORF">SAMEA2297796_01588</name>
</gene>
<dbReference type="EMBL" id="FMPI01000010">
    <property type="protein sequence ID" value="SCT02090.1"/>
    <property type="molecule type" value="Genomic_DNA"/>
</dbReference>
<evidence type="ECO:0000313" key="1">
    <source>
        <dbReference type="EMBL" id="SCT02090.1"/>
    </source>
</evidence>
<dbReference type="AlphaFoldDB" id="A0A1D4MUJ0"/>
<organism evidence="2 4">
    <name type="scientific">Staphylococcus caeli</name>
    <dbReference type="NCBI Taxonomy" id="2201815"/>
    <lineage>
        <taxon>Bacteria</taxon>
        <taxon>Bacillati</taxon>
        <taxon>Bacillota</taxon>
        <taxon>Bacilli</taxon>
        <taxon>Bacillales</taxon>
        <taxon>Staphylococcaceae</taxon>
        <taxon>Staphylococcus</taxon>
    </lineage>
</organism>
<dbReference type="EMBL" id="FMPG01000010">
    <property type="protein sequence ID" value="SCT24088.1"/>
    <property type="molecule type" value="Genomic_DNA"/>
</dbReference>
<dbReference type="OrthoDB" id="2396465at2"/>
<dbReference type="Proteomes" id="UP000095768">
    <property type="component" value="Unassembled WGS sequence"/>
</dbReference>